<dbReference type="InterPro" id="IPR001789">
    <property type="entry name" value="Sig_transdc_resp-reg_receiver"/>
</dbReference>
<dbReference type="CDD" id="cd17535">
    <property type="entry name" value="REC_NarL-like"/>
    <property type="match status" value="1"/>
</dbReference>
<dbReference type="PANTHER" id="PTHR43214:SF17">
    <property type="entry name" value="TRANSCRIPTIONAL REGULATORY PROTEIN RCSB"/>
    <property type="match status" value="1"/>
</dbReference>
<dbReference type="PROSITE" id="PS00622">
    <property type="entry name" value="HTH_LUXR_1"/>
    <property type="match status" value="1"/>
</dbReference>
<organism evidence="7 8">
    <name type="scientific">Paraburkholderia tuberum</name>
    <dbReference type="NCBI Taxonomy" id="157910"/>
    <lineage>
        <taxon>Bacteria</taxon>
        <taxon>Pseudomonadati</taxon>
        <taxon>Pseudomonadota</taxon>
        <taxon>Betaproteobacteria</taxon>
        <taxon>Burkholderiales</taxon>
        <taxon>Burkholderiaceae</taxon>
        <taxon>Paraburkholderia</taxon>
    </lineage>
</organism>
<feature type="modified residue" description="4-aspartylphosphate" evidence="3">
    <location>
        <position position="58"/>
    </location>
</feature>
<dbReference type="SMART" id="SM00448">
    <property type="entry name" value="REC"/>
    <property type="match status" value="1"/>
</dbReference>
<proteinExistence type="predicted"/>
<evidence type="ECO:0000256" key="2">
    <source>
        <dbReference type="ARBA" id="ARBA00023125"/>
    </source>
</evidence>
<dbReference type="SMART" id="SM00421">
    <property type="entry name" value="HTH_LUXR"/>
    <property type="match status" value="1"/>
</dbReference>
<dbReference type="PANTHER" id="PTHR43214">
    <property type="entry name" value="TWO-COMPONENT RESPONSE REGULATOR"/>
    <property type="match status" value="1"/>
</dbReference>
<dbReference type="AlphaFoldDB" id="A0A1H1K0X0"/>
<feature type="domain" description="HTH luxR-type" evidence="5">
    <location>
        <begin position="148"/>
        <end position="213"/>
    </location>
</feature>
<name>A0A1H1K0X0_9BURK</name>
<dbReference type="InterPro" id="IPR058245">
    <property type="entry name" value="NreC/VraR/RcsB-like_REC"/>
</dbReference>
<protein>
    <submittedName>
        <fullName evidence="7">Two component transcriptional regulator, LuxR family</fullName>
    </submittedName>
</protein>
<dbReference type="PRINTS" id="PR00038">
    <property type="entry name" value="HTHLUXR"/>
</dbReference>
<dbReference type="InterPro" id="IPR000792">
    <property type="entry name" value="Tscrpt_reg_LuxR_C"/>
</dbReference>
<feature type="domain" description="Response regulatory" evidence="6">
    <location>
        <begin position="7"/>
        <end position="126"/>
    </location>
</feature>
<dbReference type="InterPro" id="IPR016032">
    <property type="entry name" value="Sig_transdc_resp-reg_C-effctor"/>
</dbReference>
<evidence type="ECO:0000313" key="8">
    <source>
        <dbReference type="Proteomes" id="UP000199365"/>
    </source>
</evidence>
<evidence type="ECO:0000313" key="7">
    <source>
        <dbReference type="EMBL" id="SDR55896.1"/>
    </source>
</evidence>
<feature type="compositionally biased region" description="Basic and acidic residues" evidence="4">
    <location>
        <begin position="220"/>
        <end position="236"/>
    </location>
</feature>
<dbReference type="GO" id="GO:0006355">
    <property type="term" value="P:regulation of DNA-templated transcription"/>
    <property type="evidence" value="ECO:0007669"/>
    <property type="project" value="InterPro"/>
</dbReference>
<dbReference type="InterPro" id="IPR036388">
    <property type="entry name" value="WH-like_DNA-bd_sf"/>
</dbReference>
<gene>
    <name evidence="7" type="ORF">SAMN05445850_6218</name>
</gene>
<keyword evidence="2" id="KW-0238">DNA-binding</keyword>
<dbReference type="PROSITE" id="PS50110">
    <property type="entry name" value="RESPONSE_REGULATORY"/>
    <property type="match status" value="1"/>
</dbReference>
<evidence type="ECO:0000256" key="4">
    <source>
        <dbReference type="SAM" id="MobiDB-lite"/>
    </source>
</evidence>
<sequence>MENAAIQVMFADDHPAIVAGLIYMLEEHRTIKTVGTCTNSTELIAELGTQPCDVLVCDYSMPGGNYGDGITLFSFLRRRYPAMRIVVLTMIDNPGIIRSLLKLGIQCILSKADPMEHLVAAIHGAYADARYFSPTISKIVWQLNVDTPASGSRALTARESEVVRLFVSGRSVNEIAAQLKRSKQTISSQKASAMRKLGVGNDIELIRCSIDTAPTFVPEDGAHDASDPTQPRDGKP</sequence>
<dbReference type="PROSITE" id="PS50043">
    <property type="entry name" value="HTH_LUXR_2"/>
    <property type="match status" value="1"/>
</dbReference>
<dbReference type="SUPFAM" id="SSF52172">
    <property type="entry name" value="CheY-like"/>
    <property type="match status" value="1"/>
</dbReference>
<keyword evidence="8" id="KW-1185">Reference proteome</keyword>
<evidence type="ECO:0000256" key="1">
    <source>
        <dbReference type="ARBA" id="ARBA00022553"/>
    </source>
</evidence>
<dbReference type="EMBL" id="FNKX01000002">
    <property type="protein sequence ID" value="SDR55896.1"/>
    <property type="molecule type" value="Genomic_DNA"/>
</dbReference>
<dbReference type="Pfam" id="PF00196">
    <property type="entry name" value="GerE"/>
    <property type="match status" value="1"/>
</dbReference>
<dbReference type="GO" id="GO:0000160">
    <property type="term" value="P:phosphorelay signal transduction system"/>
    <property type="evidence" value="ECO:0007669"/>
    <property type="project" value="InterPro"/>
</dbReference>
<dbReference type="CDD" id="cd06170">
    <property type="entry name" value="LuxR_C_like"/>
    <property type="match status" value="1"/>
</dbReference>
<accession>A0A1H1K0X0</accession>
<dbReference type="STRING" id="157910.SAMN05445850_6218"/>
<dbReference type="Pfam" id="PF00072">
    <property type="entry name" value="Response_reg"/>
    <property type="match status" value="1"/>
</dbReference>
<keyword evidence="1 3" id="KW-0597">Phosphoprotein</keyword>
<evidence type="ECO:0000259" key="5">
    <source>
        <dbReference type="PROSITE" id="PS50043"/>
    </source>
</evidence>
<dbReference type="Proteomes" id="UP000199365">
    <property type="component" value="Unassembled WGS sequence"/>
</dbReference>
<dbReference type="SUPFAM" id="SSF46894">
    <property type="entry name" value="C-terminal effector domain of the bipartite response regulators"/>
    <property type="match status" value="1"/>
</dbReference>
<dbReference type="InterPro" id="IPR039420">
    <property type="entry name" value="WalR-like"/>
</dbReference>
<reference evidence="8" key="1">
    <citation type="submission" date="2016-10" db="EMBL/GenBank/DDBJ databases">
        <authorList>
            <person name="Varghese N."/>
            <person name="Submissions S."/>
        </authorList>
    </citation>
    <scope>NUCLEOTIDE SEQUENCE [LARGE SCALE GENOMIC DNA]</scope>
    <source>
        <strain evidence="8">DUS833</strain>
    </source>
</reference>
<evidence type="ECO:0000256" key="3">
    <source>
        <dbReference type="PROSITE-ProRule" id="PRU00169"/>
    </source>
</evidence>
<feature type="region of interest" description="Disordered" evidence="4">
    <location>
        <begin position="216"/>
        <end position="236"/>
    </location>
</feature>
<dbReference type="InterPro" id="IPR011006">
    <property type="entry name" value="CheY-like_superfamily"/>
</dbReference>
<evidence type="ECO:0000259" key="6">
    <source>
        <dbReference type="PROSITE" id="PS50110"/>
    </source>
</evidence>
<dbReference type="GO" id="GO:0003677">
    <property type="term" value="F:DNA binding"/>
    <property type="evidence" value="ECO:0007669"/>
    <property type="project" value="UniProtKB-KW"/>
</dbReference>
<dbReference type="Gene3D" id="3.40.50.2300">
    <property type="match status" value="1"/>
</dbReference>
<dbReference type="RefSeq" id="WP_090809611.1">
    <property type="nucleotide sequence ID" value="NZ_FNKX01000002.1"/>
</dbReference>
<dbReference type="Gene3D" id="1.10.10.10">
    <property type="entry name" value="Winged helix-like DNA-binding domain superfamily/Winged helix DNA-binding domain"/>
    <property type="match status" value="1"/>
</dbReference>